<dbReference type="KEGG" id="dhe:111595823"/>
<evidence type="ECO:0000256" key="2">
    <source>
        <dbReference type="ARBA" id="ARBA00022741"/>
    </source>
</evidence>
<dbReference type="Pfam" id="PF17862">
    <property type="entry name" value="AAA_lid_3"/>
    <property type="match status" value="2"/>
</dbReference>
<evidence type="ECO:0000259" key="4">
    <source>
        <dbReference type="SMART" id="SM00382"/>
    </source>
</evidence>
<dbReference type="SUPFAM" id="SSF52540">
    <property type="entry name" value="P-loop containing nucleoside triphosphate hydrolases"/>
    <property type="match status" value="2"/>
</dbReference>
<dbReference type="AlphaFoldDB" id="A0A6J1LLC8"/>
<dbReference type="InterPro" id="IPR050168">
    <property type="entry name" value="AAA_ATPase_domain"/>
</dbReference>
<keyword evidence="1" id="KW-0677">Repeat</keyword>
<dbReference type="GO" id="GO:0016887">
    <property type="term" value="F:ATP hydrolysis activity"/>
    <property type="evidence" value="ECO:0007669"/>
    <property type="project" value="InterPro"/>
</dbReference>
<feature type="domain" description="AAA+ ATPase" evidence="4">
    <location>
        <begin position="577"/>
        <end position="716"/>
    </location>
</feature>
<dbReference type="InterPro" id="IPR027417">
    <property type="entry name" value="P-loop_NTPase"/>
</dbReference>
<dbReference type="GeneID" id="111595823"/>
<dbReference type="InterPro" id="IPR041569">
    <property type="entry name" value="AAA_lid_3"/>
</dbReference>
<dbReference type="InterPro" id="IPR003959">
    <property type="entry name" value="ATPase_AAA_core"/>
</dbReference>
<dbReference type="Gene3D" id="3.40.50.300">
    <property type="entry name" value="P-loop containing nucleotide triphosphate hydrolases"/>
    <property type="match status" value="2"/>
</dbReference>
<dbReference type="RefSeq" id="XP_023165497.2">
    <property type="nucleotide sequence ID" value="XM_023309729.2"/>
</dbReference>
<dbReference type="OMA" id="WPISEQF"/>
<dbReference type="SMART" id="SM00382">
    <property type="entry name" value="AAA"/>
    <property type="match status" value="2"/>
</dbReference>
<name>A0A6J1LLC8_DROHY</name>
<dbReference type="InterPro" id="IPR003960">
    <property type="entry name" value="ATPase_AAA_CS"/>
</dbReference>
<keyword evidence="3" id="KW-0067">ATP-binding</keyword>
<dbReference type="Proteomes" id="UP000504633">
    <property type="component" value="Unplaced"/>
</dbReference>
<dbReference type="FunFam" id="3.40.50.300:FF:001602">
    <property type="entry name" value="Cell division cycle protein-like protein"/>
    <property type="match status" value="1"/>
</dbReference>
<evidence type="ECO:0000256" key="3">
    <source>
        <dbReference type="ARBA" id="ARBA00022840"/>
    </source>
</evidence>
<evidence type="ECO:0000313" key="6">
    <source>
        <dbReference type="RefSeq" id="XP_023165497.2"/>
    </source>
</evidence>
<dbReference type="Pfam" id="PF00004">
    <property type="entry name" value="AAA"/>
    <property type="match status" value="2"/>
</dbReference>
<accession>A0A6J1LLC8</accession>
<evidence type="ECO:0000313" key="5">
    <source>
        <dbReference type="Proteomes" id="UP000504633"/>
    </source>
</evidence>
<protein>
    <submittedName>
        <fullName evidence="6">ATPase family protein 2 homolog</fullName>
    </submittedName>
</protein>
<dbReference type="InterPro" id="IPR003593">
    <property type="entry name" value="AAA+_ATPase"/>
</dbReference>
<keyword evidence="5" id="KW-1185">Reference proteome</keyword>
<dbReference type="PANTHER" id="PTHR23077">
    <property type="entry name" value="AAA-FAMILY ATPASE"/>
    <property type="match status" value="1"/>
</dbReference>
<dbReference type="CDD" id="cd19511">
    <property type="entry name" value="RecA-like_CDC48_r2-like"/>
    <property type="match status" value="1"/>
</dbReference>
<evidence type="ECO:0000256" key="1">
    <source>
        <dbReference type="ARBA" id="ARBA00022737"/>
    </source>
</evidence>
<dbReference type="GO" id="GO:0005524">
    <property type="term" value="F:ATP binding"/>
    <property type="evidence" value="ECO:0007669"/>
    <property type="project" value="UniProtKB-KW"/>
</dbReference>
<dbReference type="OrthoDB" id="27435at2759"/>
<dbReference type="FunFam" id="1.10.8.60:FF:000069">
    <property type="entry name" value="spermatogenesis-associated protein 5 isoform X1"/>
    <property type="match status" value="1"/>
</dbReference>
<sequence length="805" mass="89582">MPPKSSNKKNQATWYHCDKCDVHITNKSRDTHEQVCPITDDGSSAAVDTEFVRNGSLYTSSVQQRNFEVESLKDLPAKYANTLLFMSEGAIQLAQFHIGQKVVIEPAVEEETKAEKQALVRILWPISEQFLTTIFATAEDFRQNWSAFQGKLLRISALNHSQLFAAASVSLRHSNSNKSELEPIHLQDVAAVLKRNIVNQIYRTGSELYLNFFNKPLTFRLESWQGVEDDALEDALANLSLANTQQFVQITNSTRLELLLNEEKIKQQQPELDQNLTKVKVGGLDKQIQVVEENMNYALGYKPMPKGIKISRGLLLYGASGCGKSLVCEAMCSSAQKSNHNVQIINISSGEVFSKFLGETEQKLAAYFERAYSHYPHPSVLILEDIHTLCPKQDSNDLVKRVSMALLSQLDQLSSGCRVETSRTFLLATSSQIDALHPSIRRAGRLDCELELGPPSPAARKEILQCQLQQLEHNIKDTELEHIASITHGYVGADLVNLVYTATLATLKGEPRALELRDLQAALTQVKPSAMREVLIENPNVLWSDIGGQAALRLTLQQAIEWPLLHADKFQRLGIKPPRGVLMFGPPGCSKTMIAKALATESKLNFLSIKGPELFSMWVGESERAVREVFRKARQVAPAIVFFDEIDAIGGERSEGSASGSSVKERVLTQLLTELDGVDALHNVTIVAATNRPDMIDKALLRPGRIDRVCYVGLPEAAARREILLIKLRAMPLAEDVNVDQLVTFTAGYSGAEIQAVCHEAALSALEQSFEAELVHWRHFELALATVKPRTSPELLRLYQEYIKK</sequence>
<dbReference type="FunFam" id="3.40.50.300:FF:000661">
    <property type="entry name" value="calmodulin-interacting protein 111 isoform X1"/>
    <property type="match status" value="1"/>
</dbReference>
<organism evidence="5 6">
    <name type="scientific">Drosophila hydei</name>
    <name type="common">Fruit fly</name>
    <dbReference type="NCBI Taxonomy" id="7224"/>
    <lineage>
        <taxon>Eukaryota</taxon>
        <taxon>Metazoa</taxon>
        <taxon>Ecdysozoa</taxon>
        <taxon>Arthropoda</taxon>
        <taxon>Hexapoda</taxon>
        <taxon>Insecta</taxon>
        <taxon>Pterygota</taxon>
        <taxon>Neoptera</taxon>
        <taxon>Endopterygota</taxon>
        <taxon>Diptera</taxon>
        <taxon>Brachycera</taxon>
        <taxon>Muscomorpha</taxon>
        <taxon>Ephydroidea</taxon>
        <taxon>Drosophilidae</taxon>
        <taxon>Drosophila</taxon>
    </lineage>
</organism>
<dbReference type="PANTHER" id="PTHR23077:SF27">
    <property type="entry name" value="ATPASE FAMILY GENE 2 PROTEIN HOMOLOG A"/>
    <property type="match status" value="1"/>
</dbReference>
<dbReference type="Gene3D" id="1.10.8.60">
    <property type="match status" value="2"/>
</dbReference>
<dbReference type="PROSITE" id="PS00674">
    <property type="entry name" value="AAA"/>
    <property type="match status" value="1"/>
</dbReference>
<keyword evidence="2" id="KW-0547">Nucleotide-binding</keyword>
<gene>
    <name evidence="6" type="primary">LOC111595823</name>
</gene>
<dbReference type="GO" id="GO:0005737">
    <property type="term" value="C:cytoplasm"/>
    <property type="evidence" value="ECO:0007669"/>
    <property type="project" value="TreeGrafter"/>
</dbReference>
<feature type="domain" description="AAA+ ATPase" evidence="4">
    <location>
        <begin position="310"/>
        <end position="456"/>
    </location>
</feature>
<proteinExistence type="predicted"/>
<reference evidence="6" key="1">
    <citation type="submission" date="2025-08" db="UniProtKB">
        <authorList>
            <consortium name="RefSeq"/>
        </authorList>
    </citation>
    <scope>IDENTIFICATION</scope>
    <source>
        <strain evidence="6">15085-1641.00</strain>
        <tissue evidence="6">Whole body</tissue>
    </source>
</reference>